<proteinExistence type="predicted"/>
<evidence type="ECO:0000313" key="3">
    <source>
        <dbReference type="EMBL" id="RAO72722.1"/>
    </source>
</evidence>
<evidence type="ECO:0000313" key="4">
    <source>
        <dbReference type="Proteomes" id="UP000249363"/>
    </source>
</evidence>
<evidence type="ECO:0000256" key="1">
    <source>
        <dbReference type="SAM" id="Coils"/>
    </source>
</evidence>
<feature type="region of interest" description="Disordered" evidence="2">
    <location>
        <begin position="509"/>
        <end position="538"/>
    </location>
</feature>
<organism evidence="3 4">
    <name type="scientific">Talaromyces amestolkiae</name>
    <dbReference type="NCBI Taxonomy" id="1196081"/>
    <lineage>
        <taxon>Eukaryota</taxon>
        <taxon>Fungi</taxon>
        <taxon>Dikarya</taxon>
        <taxon>Ascomycota</taxon>
        <taxon>Pezizomycotina</taxon>
        <taxon>Eurotiomycetes</taxon>
        <taxon>Eurotiomycetidae</taxon>
        <taxon>Eurotiales</taxon>
        <taxon>Trichocomaceae</taxon>
        <taxon>Talaromyces</taxon>
        <taxon>Talaromyces sect. Talaromyces</taxon>
    </lineage>
</organism>
<sequence length="538" mass="60755">MTQVEDSIPPSAKPLAPYLRSRHDVLRIRQALTLHLQSHIVWDDNDGSDQSHVTNPASHLSLVVPNHANTSVKRIPSEVTGVRKEYLKALQENLAVKSEYNDLFDRITSRKTVSKSPADSNSVPSTTPSQEVFSHYFDLLRERRRYERLQLFDIHLKEWAATSEPPTEDGSRHHLRLDGLMIERNGWTKGSSDNVQALISKLEKTVVRAKAKLAREQHLLKQLHDLQASTRPASDAVGRKFLALQRTRDELVQWVEEKLAITNTEDDTMNQLEYDNGTTSAETVQLAVAGYKTRIQEQYVAYVKARQSLLDALSGLSQPSKSAANIPPAQKASEVAGKNENIEEWGSIDVFRNVSEHILPASKYQKSMALHRSYLIGMLAKEKTNLKHTMDRLSQESHLLPEYPILARQPKFRHITPTASTGISKDHKAGKQDEIVERAQAWAFAAEAARSSDSDYIQQRIEHGAEMADTASEQLQQIYNILHQEQSVRNEDKGDPAQQESDIWTAEVQPRKARVKRNEKIETTKGPWSALDGRVGIE</sequence>
<gene>
    <name evidence="3" type="ORF">BHQ10_008734</name>
</gene>
<feature type="coiled-coil region" evidence="1">
    <location>
        <begin position="192"/>
        <end position="219"/>
    </location>
</feature>
<feature type="region of interest" description="Disordered" evidence="2">
    <location>
        <begin position="318"/>
        <end position="338"/>
    </location>
</feature>
<dbReference type="EMBL" id="MIKG01000020">
    <property type="protein sequence ID" value="RAO72722.1"/>
    <property type="molecule type" value="Genomic_DNA"/>
</dbReference>
<reference evidence="3 4" key="1">
    <citation type="journal article" date="2017" name="Biotechnol. Biofuels">
        <title>Differential beta-glucosidase expression as a function of carbon source availability in Talaromyces amestolkiae: a genomic and proteomic approach.</title>
        <authorList>
            <person name="de Eugenio L.I."/>
            <person name="Mendez-Liter J.A."/>
            <person name="Nieto-Dominguez M."/>
            <person name="Alonso L."/>
            <person name="Gil-Munoz J."/>
            <person name="Barriuso J."/>
            <person name="Prieto A."/>
            <person name="Martinez M.J."/>
        </authorList>
    </citation>
    <scope>NUCLEOTIDE SEQUENCE [LARGE SCALE GENOMIC DNA]</scope>
    <source>
        <strain evidence="3 4">CIB</strain>
    </source>
</reference>
<dbReference type="OrthoDB" id="5402392at2759"/>
<keyword evidence="4" id="KW-1185">Reference proteome</keyword>
<name>A0A364LA83_TALAM</name>
<dbReference type="AlphaFoldDB" id="A0A364LA83"/>
<accession>A0A364LA83</accession>
<comment type="caution">
    <text evidence="3">The sequence shown here is derived from an EMBL/GenBank/DDBJ whole genome shotgun (WGS) entry which is preliminary data.</text>
</comment>
<dbReference type="Proteomes" id="UP000249363">
    <property type="component" value="Unassembled WGS sequence"/>
</dbReference>
<evidence type="ECO:0000256" key="2">
    <source>
        <dbReference type="SAM" id="MobiDB-lite"/>
    </source>
</evidence>
<dbReference type="GeneID" id="63797948"/>
<keyword evidence="1" id="KW-0175">Coiled coil</keyword>
<protein>
    <submittedName>
        <fullName evidence="3">Uncharacterized protein</fullName>
    </submittedName>
</protein>
<dbReference type="RefSeq" id="XP_040737236.1">
    <property type="nucleotide sequence ID" value="XM_040881572.1"/>
</dbReference>